<evidence type="ECO:0000256" key="1">
    <source>
        <dbReference type="ARBA" id="ARBA00001946"/>
    </source>
</evidence>
<dbReference type="CDD" id="cd06223">
    <property type="entry name" value="PRTases_typeI"/>
    <property type="match status" value="1"/>
</dbReference>
<evidence type="ECO:0000313" key="16">
    <source>
        <dbReference type="Proteomes" id="UP000036987"/>
    </source>
</evidence>
<evidence type="ECO:0000256" key="13">
    <source>
        <dbReference type="RuleBase" id="RU364099"/>
    </source>
</evidence>
<dbReference type="InterPro" id="IPR050408">
    <property type="entry name" value="HGPRT"/>
</dbReference>
<gene>
    <name evidence="15" type="ORF">ZOSMA_31G00540</name>
</gene>
<comment type="catalytic activity">
    <reaction evidence="13">
        <text>IMP + diphosphate = hypoxanthine + 5-phospho-alpha-D-ribose 1-diphosphate</text>
        <dbReference type="Rhea" id="RHEA:17973"/>
        <dbReference type="ChEBI" id="CHEBI:17368"/>
        <dbReference type="ChEBI" id="CHEBI:33019"/>
        <dbReference type="ChEBI" id="CHEBI:58017"/>
        <dbReference type="ChEBI" id="CHEBI:58053"/>
        <dbReference type="EC" id="2.4.2.8"/>
    </reaction>
</comment>
<dbReference type="EMBL" id="LFYR01001032">
    <property type="protein sequence ID" value="KMZ65469.1"/>
    <property type="molecule type" value="Genomic_DNA"/>
</dbReference>
<keyword evidence="9 13" id="KW-0479">Metal-binding</keyword>
<dbReference type="OMA" id="MQWRVAP"/>
<keyword evidence="11 13" id="KW-0547">Nucleotide-binding</keyword>
<evidence type="ECO:0000256" key="5">
    <source>
        <dbReference type="ARBA" id="ARBA00011895"/>
    </source>
</evidence>
<evidence type="ECO:0000256" key="3">
    <source>
        <dbReference type="ARBA" id="ARBA00004669"/>
    </source>
</evidence>
<name>A0A0K9P915_ZOSMR</name>
<evidence type="ECO:0000313" key="15">
    <source>
        <dbReference type="EMBL" id="KMZ65469.1"/>
    </source>
</evidence>
<evidence type="ECO:0000259" key="14">
    <source>
        <dbReference type="Pfam" id="PF00156"/>
    </source>
</evidence>
<evidence type="ECO:0000256" key="7">
    <source>
        <dbReference type="ARBA" id="ARBA00022676"/>
    </source>
</evidence>
<dbReference type="STRING" id="29655.A0A0K9P915"/>
<keyword evidence="12 13" id="KW-0460">Magnesium</keyword>
<dbReference type="GO" id="GO:0032264">
    <property type="term" value="P:IMP salvage"/>
    <property type="evidence" value="ECO:0000318"/>
    <property type="project" value="GO_Central"/>
</dbReference>
<comment type="subcellular location">
    <subcellularLocation>
        <location evidence="2 13">Cytoplasm</location>
    </subcellularLocation>
</comment>
<dbReference type="GO" id="GO:0032263">
    <property type="term" value="P:GMP salvage"/>
    <property type="evidence" value="ECO:0000318"/>
    <property type="project" value="GO_Central"/>
</dbReference>
<dbReference type="UniPathway" id="UPA00591">
    <property type="reaction ID" value="UER00648"/>
</dbReference>
<dbReference type="InterPro" id="IPR029057">
    <property type="entry name" value="PRTase-like"/>
</dbReference>
<keyword evidence="16" id="KW-1185">Reference proteome</keyword>
<keyword evidence="6 13" id="KW-0963">Cytoplasm</keyword>
<dbReference type="GO" id="GO:0004422">
    <property type="term" value="F:hypoxanthine phosphoribosyltransferase activity"/>
    <property type="evidence" value="ECO:0000318"/>
    <property type="project" value="GO_Central"/>
</dbReference>
<evidence type="ECO:0000256" key="9">
    <source>
        <dbReference type="ARBA" id="ARBA00022723"/>
    </source>
</evidence>
<comment type="caution">
    <text evidence="15">The sequence shown here is derived from an EMBL/GenBank/DDBJ whole genome shotgun (WGS) entry which is preliminary data.</text>
</comment>
<dbReference type="GO" id="GO:0046100">
    <property type="term" value="P:hypoxanthine metabolic process"/>
    <property type="evidence" value="ECO:0000318"/>
    <property type="project" value="GO_Central"/>
</dbReference>
<sequence length="188" mass="20795">MALHSDIERVLLNEVEISSLVSNVAEQITKDLSSSSDPVTIVGVATGAFMFLADIVRKIEVPFSVDLIRVESYGSGTESNGKPRISSDLKIDVRGKHVILVEDIVDTGNTLAILISHLESKGACSISVCTFLDKPSRRKIRVRLLGDGKFYRGFECKDEFVVGYGMDFAEKYRNLPYVGILKPHIFNK</sequence>
<comment type="cofactor">
    <cofactor evidence="1 13">
        <name>Mg(2+)</name>
        <dbReference type="ChEBI" id="CHEBI:18420"/>
    </cofactor>
</comment>
<protein>
    <recommendedName>
        <fullName evidence="5 13">Hypoxanthine phosphoribosyltransferase</fullName>
        <ecNumber evidence="5 13">2.4.2.8</ecNumber>
    </recommendedName>
</protein>
<dbReference type="PANTHER" id="PTHR43340:SF1">
    <property type="entry name" value="HYPOXANTHINE PHOSPHORIBOSYLTRANSFERASE"/>
    <property type="match status" value="1"/>
</dbReference>
<dbReference type="EC" id="2.4.2.8" evidence="5 13"/>
<evidence type="ECO:0000256" key="11">
    <source>
        <dbReference type="ARBA" id="ARBA00022741"/>
    </source>
</evidence>
<comment type="similarity">
    <text evidence="4 13">Belongs to the purine/pyrimidine phosphoribosyltransferase family.</text>
</comment>
<evidence type="ECO:0000256" key="4">
    <source>
        <dbReference type="ARBA" id="ARBA00008391"/>
    </source>
</evidence>
<evidence type="ECO:0000256" key="12">
    <source>
        <dbReference type="ARBA" id="ARBA00022842"/>
    </source>
</evidence>
<evidence type="ECO:0000256" key="10">
    <source>
        <dbReference type="ARBA" id="ARBA00022726"/>
    </source>
</evidence>
<dbReference type="SUPFAM" id="SSF53271">
    <property type="entry name" value="PRTase-like"/>
    <property type="match status" value="1"/>
</dbReference>
<evidence type="ECO:0000256" key="2">
    <source>
        <dbReference type="ARBA" id="ARBA00004496"/>
    </source>
</evidence>
<dbReference type="Gene3D" id="3.40.50.2020">
    <property type="match status" value="1"/>
</dbReference>
<dbReference type="Pfam" id="PF00156">
    <property type="entry name" value="Pribosyltran"/>
    <property type="match status" value="1"/>
</dbReference>
<proteinExistence type="inferred from homology"/>
<dbReference type="NCBIfam" id="TIGR01203">
    <property type="entry name" value="HGPRTase"/>
    <property type="match status" value="1"/>
</dbReference>
<dbReference type="FunFam" id="3.40.50.2020:FF:000057">
    <property type="entry name" value="Hypoxanthine phosphoribosyltransferase"/>
    <property type="match status" value="1"/>
</dbReference>
<keyword evidence="7 13" id="KW-0328">Glycosyltransferase</keyword>
<dbReference type="AlphaFoldDB" id="A0A0K9P915"/>
<dbReference type="GO" id="GO:0006178">
    <property type="term" value="P:guanine salvage"/>
    <property type="evidence" value="ECO:0000318"/>
    <property type="project" value="GO_Central"/>
</dbReference>
<dbReference type="PANTHER" id="PTHR43340">
    <property type="entry name" value="HYPOXANTHINE-GUANINE PHOSPHORIBOSYLTRANSFERASE"/>
    <property type="match status" value="1"/>
</dbReference>
<dbReference type="OrthoDB" id="9449045at2759"/>
<dbReference type="GO" id="GO:0000287">
    <property type="term" value="F:magnesium ion binding"/>
    <property type="evidence" value="ECO:0000318"/>
    <property type="project" value="GO_Central"/>
</dbReference>
<dbReference type="GO" id="GO:0000166">
    <property type="term" value="F:nucleotide binding"/>
    <property type="evidence" value="ECO:0007669"/>
    <property type="project" value="UniProtKB-KW"/>
</dbReference>
<organism evidence="15 16">
    <name type="scientific">Zostera marina</name>
    <name type="common">Eelgrass</name>
    <dbReference type="NCBI Taxonomy" id="29655"/>
    <lineage>
        <taxon>Eukaryota</taxon>
        <taxon>Viridiplantae</taxon>
        <taxon>Streptophyta</taxon>
        <taxon>Embryophyta</taxon>
        <taxon>Tracheophyta</taxon>
        <taxon>Spermatophyta</taxon>
        <taxon>Magnoliopsida</taxon>
        <taxon>Liliopsida</taxon>
        <taxon>Zosteraceae</taxon>
        <taxon>Zostera</taxon>
    </lineage>
</organism>
<keyword evidence="8 13" id="KW-0808">Transferase</keyword>
<dbReference type="InterPro" id="IPR000836">
    <property type="entry name" value="PRTase_dom"/>
</dbReference>
<evidence type="ECO:0000256" key="6">
    <source>
        <dbReference type="ARBA" id="ARBA00022490"/>
    </source>
</evidence>
<evidence type="ECO:0000256" key="8">
    <source>
        <dbReference type="ARBA" id="ARBA00022679"/>
    </source>
</evidence>
<dbReference type="GO" id="GO:0006166">
    <property type="term" value="P:purine ribonucleoside salvage"/>
    <property type="evidence" value="ECO:0007669"/>
    <property type="project" value="UniProtKB-KW"/>
</dbReference>
<accession>A0A0K9P915</accession>
<comment type="pathway">
    <text evidence="3 13">Purine metabolism; IMP biosynthesis via salvage pathway; IMP from hypoxanthine: step 1/1.</text>
</comment>
<keyword evidence="10 13" id="KW-0660">Purine salvage</keyword>
<feature type="domain" description="Phosphoribosyltransferase" evidence="14">
    <location>
        <begin position="21"/>
        <end position="168"/>
    </location>
</feature>
<dbReference type="GO" id="GO:0005829">
    <property type="term" value="C:cytosol"/>
    <property type="evidence" value="ECO:0000318"/>
    <property type="project" value="GO_Central"/>
</dbReference>
<dbReference type="Proteomes" id="UP000036987">
    <property type="component" value="Unassembled WGS sequence"/>
</dbReference>
<reference evidence="16" key="1">
    <citation type="journal article" date="2016" name="Nature">
        <title>The genome of the seagrass Zostera marina reveals angiosperm adaptation to the sea.</title>
        <authorList>
            <person name="Olsen J.L."/>
            <person name="Rouze P."/>
            <person name="Verhelst B."/>
            <person name="Lin Y.-C."/>
            <person name="Bayer T."/>
            <person name="Collen J."/>
            <person name="Dattolo E."/>
            <person name="De Paoli E."/>
            <person name="Dittami S."/>
            <person name="Maumus F."/>
            <person name="Michel G."/>
            <person name="Kersting A."/>
            <person name="Lauritano C."/>
            <person name="Lohaus R."/>
            <person name="Toepel M."/>
            <person name="Tonon T."/>
            <person name="Vanneste K."/>
            <person name="Amirebrahimi M."/>
            <person name="Brakel J."/>
            <person name="Bostroem C."/>
            <person name="Chovatia M."/>
            <person name="Grimwood J."/>
            <person name="Jenkins J.W."/>
            <person name="Jueterbock A."/>
            <person name="Mraz A."/>
            <person name="Stam W.T."/>
            <person name="Tice H."/>
            <person name="Bornberg-Bauer E."/>
            <person name="Green P.J."/>
            <person name="Pearson G.A."/>
            <person name="Procaccini G."/>
            <person name="Duarte C.M."/>
            <person name="Schmutz J."/>
            <person name="Reusch T.B.H."/>
            <person name="Van de Peer Y."/>
        </authorList>
    </citation>
    <scope>NUCLEOTIDE SEQUENCE [LARGE SCALE GENOMIC DNA]</scope>
    <source>
        <strain evidence="16">cv. Finnish</strain>
    </source>
</reference>
<dbReference type="InterPro" id="IPR005904">
    <property type="entry name" value="Hxn_phspho_trans"/>
</dbReference>